<evidence type="ECO:0000256" key="5">
    <source>
        <dbReference type="ARBA" id="ARBA00023163"/>
    </source>
</evidence>
<dbReference type="Proteomes" id="UP000317291">
    <property type="component" value="Unassembled WGS sequence"/>
</dbReference>
<dbReference type="SUPFAM" id="SSF53383">
    <property type="entry name" value="PLP-dependent transferases"/>
    <property type="match status" value="1"/>
</dbReference>
<dbReference type="SUPFAM" id="SSF46785">
    <property type="entry name" value="Winged helix' DNA-binding domain"/>
    <property type="match status" value="1"/>
</dbReference>
<protein>
    <submittedName>
        <fullName evidence="8">PLP-dependent aminotransferase family protein</fullName>
    </submittedName>
</protein>
<dbReference type="InterPro" id="IPR051446">
    <property type="entry name" value="HTH_trans_reg/aminotransferase"/>
</dbReference>
<dbReference type="GO" id="GO:0003677">
    <property type="term" value="F:DNA binding"/>
    <property type="evidence" value="ECO:0007669"/>
    <property type="project" value="UniProtKB-KW"/>
</dbReference>
<dbReference type="PROSITE" id="PS50949">
    <property type="entry name" value="HTH_GNTR"/>
    <property type="match status" value="1"/>
</dbReference>
<dbReference type="InterPro" id="IPR036390">
    <property type="entry name" value="WH_DNA-bd_sf"/>
</dbReference>
<keyword evidence="5" id="KW-0804">Transcription</keyword>
<accession>A0A5C5RC37</accession>
<dbReference type="EMBL" id="VIGW01000002">
    <property type="protein sequence ID" value="TWS20460.1"/>
    <property type="molecule type" value="Genomic_DNA"/>
</dbReference>
<dbReference type="Pfam" id="PF00155">
    <property type="entry name" value="Aminotran_1_2"/>
    <property type="match status" value="1"/>
</dbReference>
<dbReference type="GO" id="GO:0003700">
    <property type="term" value="F:DNA-binding transcription factor activity"/>
    <property type="evidence" value="ECO:0007669"/>
    <property type="project" value="InterPro"/>
</dbReference>
<dbReference type="InterPro" id="IPR015424">
    <property type="entry name" value="PyrdxlP-dep_Trfase"/>
</dbReference>
<feature type="domain" description="HTH gntR-type" evidence="7">
    <location>
        <begin position="101"/>
        <end position="169"/>
    </location>
</feature>
<keyword evidence="4" id="KW-0238">DNA-binding</keyword>
<dbReference type="InterPro" id="IPR015421">
    <property type="entry name" value="PyrdxlP-dep_Trfase_major"/>
</dbReference>
<dbReference type="Gene3D" id="1.10.10.10">
    <property type="entry name" value="Winged helix-like DNA-binding domain superfamily/Winged helix DNA-binding domain"/>
    <property type="match status" value="1"/>
</dbReference>
<dbReference type="AlphaFoldDB" id="A0A5C5RC37"/>
<reference evidence="8 9" key="1">
    <citation type="submission" date="2019-06" db="EMBL/GenBank/DDBJ databases">
        <title>Tsukamurella conjunctivitidis sp. nov., Tsukamurella assacharolytica sp. nov. and Tsukamurella sputae sp. nov. isolated from patients with conjunctivitis, bacteraemia (lymphoma) and respiratory infection (sputum) in Hong Kong.</title>
        <authorList>
            <person name="Teng J.L.L."/>
            <person name="Lee H.H."/>
            <person name="Fong J.Y.H."/>
            <person name="Fok K.M.N."/>
            <person name="Lau S.K.P."/>
            <person name="Woo P.C.Y."/>
        </authorList>
    </citation>
    <scope>NUCLEOTIDE SEQUENCE [LARGE SCALE GENOMIC DNA]</scope>
    <source>
        <strain evidence="8 9">HKU71</strain>
    </source>
</reference>
<keyword evidence="9" id="KW-1185">Reference proteome</keyword>
<dbReference type="CDD" id="cd00609">
    <property type="entry name" value="AAT_like"/>
    <property type="match status" value="1"/>
</dbReference>
<dbReference type="PANTHER" id="PTHR46577:SF1">
    <property type="entry name" value="HTH-TYPE TRANSCRIPTIONAL REGULATORY PROTEIN GABR"/>
    <property type="match status" value="1"/>
</dbReference>
<comment type="caution">
    <text evidence="8">The sequence shown here is derived from an EMBL/GenBank/DDBJ whole genome shotgun (WGS) entry which is preliminary data.</text>
</comment>
<dbReference type="Pfam" id="PF00392">
    <property type="entry name" value="GntR"/>
    <property type="match status" value="1"/>
</dbReference>
<name>A0A5C5RC37_9ACTN</name>
<evidence type="ECO:0000256" key="4">
    <source>
        <dbReference type="ARBA" id="ARBA00023125"/>
    </source>
</evidence>
<organism evidence="8 9">
    <name type="scientific">Tsukamurella asaccharolytica</name>
    <dbReference type="NCBI Taxonomy" id="2592067"/>
    <lineage>
        <taxon>Bacteria</taxon>
        <taxon>Bacillati</taxon>
        <taxon>Actinomycetota</taxon>
        <taxon>Actinomycetes</taxon>
        <taxon>Mycobacteriales</taxon>
        <taxon>Tsukamurellaceae</taxon>
        <taxon>Tsukamurella</taxon>
    </lineage>
</organism>
<feature type="region of interest" description="Disordered" evidence="6">
    <location>
        <begin position="1"/>
        <end position="25"/>
    </location>
</feature>
<dbReference type="InterPro" id="IPR036388">
    <property type="entry name" value="WH-like_DNA-bd_sf"/>
</dbReference>
<evidence type="ECO:0000259" key="7">
    <source>
        <dbReference type="PROSITE" id="PS50949"/>
    </source>
</evidence>
<keyword evidence="2" id="KW-0663">Pyridoxal phosphate</keyword>
<keyword evidence="3" id="KW-0805">Transcription regulation</keyword>
<dbReference type="GO" id="GO:0008483">
    <property type="term" value="F:transaminase activity"/>
    <property type="evidence" value="ECO:0007669"/>
    <property type="project" value="UniProtKB-KW"/>
</dbReference>
<dbReference type="InterPro" id="IPR000524">
    <property type="entry name" value="Tscrpt_reg_HTH_GntR"/>
</dbReference>
<comment type="similarity">
    <text evidence="1">In the C-terminal section; belongs to the class-I pyridoxal-phosphate-dependent aminotransferase family.</text>
</comment>
<dbReference type="PANTHER" id="PTHR46577">
    <property type="entry name" value="HTH-TYPE TRANSCRIPTIONAL REGULATORY PROTEIN GABR"/>
    <property type="match status" value="1"/>
</dbReference>
<evidence type="ECO:0000256" key="3">
    <source>
        <dbReference type="ARBA" id="ARBA00023015"/>
    </source>
</evidence>
<dbReference type="CDD" id="cd07377">
    <property type="entry name" value="WHTH_GntR"/>
    <property type="match status" value="1"/>
</dbReference>
<evidence type="ECO:0000256" key="1">
    <source>
        <dbReference type="ARBA" id="ARBA00005384"/>
    </source>
</evidence>
<keyword evidence="8" id="KW-0032">Aminotransferase</keyword>
<dbReference type="GO" id="GO:0030170">
    <property type="term" value="F:pyridoxal phosphate binding"/>
    <property type="evidence" value="ECO:0007669"/>
    <property type="project" value="InterPro"/>
</dbReference>
<proteinExistence type="inferred from homology"/>
<keyword evidence="8" id="KW-0808">Transferase</keyword>
<evidence type="ECO:0000313" key="9">
    <source>
        <dbReference type="Proteomes" id="UP000317291"/>
    </source>
</evidence>
<dbReference type="SMART" id="SM00345">
    <property type="entry name" value="HTH_GNTR"/>
    <property type="match status" value="1"/>
</dbReference>
<sequence>MHDDSIAEAGVGDRHRPWESVGDRRQHGDHALVQDLVEEAAVAAALGVSGERIHDTHPELDTGAPKDPEFLDSKNQYSRCVARLPASLPDFWIALAHAGDPLPGAAIVDAVLDGLDRGALHPGDMLPSSRALAAGLGVARNTVIAAYDTLAAMGVTAAVPGSGTRIAPGTDRFAHALHAASAPRCAEEAPSDPWDTILVPGVPDVGLIDERRWRRSWRHATALPPSTSTAPHVAALQEALAVHLRRRRAVRTAPRDLRLFPGVNPALATIAGEFGAPVVVETPGYRRAFDAFRATGSEVVGVPVDTAGLVVDRLPRRRCLVYTTPAHQYPTGVRLSMARRLDLVDWARETGSVIVEDDYDGEFSYDVAPLPALQTLASDRVVYLGTASKALSPQLRLAWAAIPESLRGLPHAGHSSSAGVDGAAASMLAHFLDSGAWDAHVARAARTYGARRAAVRRALAEYLPNALVLGADAGLHLTVDLGSEAALAAATATLARHRYRVSTLAEHALTDGDVDDTALLLSFALIPETHAAAVVALLRA</sequence>
<evidence type="ECO:0000313" key="8">
    <source>
        <dbReference type="EMBL" id="TWS20460.1"/>
    </source>
</evidence>
<dbReference type="InterPro" id="IPR004839">
    <property type="entry name" value="Aminotransferase_I/II_large"/>
</dbReference>
<evidence type="ECO:0000256" key="2">
    <source>
        <dbReference type="ARBA" id="ARBA00022898"/>
    </source>
</evidence>
<gene>
    <name evidence="8" type="ORF">FK529_03685</name>
</gene>
<evidence type="ECO:0000256" key="6">
    <source>
        <dbReference type="SAM" id="MobiDB-lite"/>
    </source>
</evidence>
<feature type="region of interest" description="Disordered" evidence="6">
    <location>
        <begin position="52"/>
        <end position="72"/>
    </location>
</feature>
<dbReference type="Gene3D" id="3.40.640.10">
    <property type="entry name" value="Type I PLP-dependent aspartate aminotransferase-like (Major domain)"/>
    <property type="match status" value="1"/>
</dbReference>